<evidence type="ECO:0000259" key="5">
    <source>
        <dbReference type="Pfam" id="PF25989"/>
    </source>
</evidence>
<dbReference type="InterPro" id="IPR058637">
    <property type="entry name" value="YknX-like_C"/>
</dbReference>
<protein>
    <submittedName>
        <fullName evidence="6">Hemolysin secretion protein D</fullName>
    </submittedName>
</protein>
<dbReference type="Gene3D" id="2.40.30.170">
    <property type="match status" value="1"/>
</dbReference>
<gene>
    <name evidence="6" type="ORF">ADU59_26140</name>
</gene>
<comment type="caution">
    <text evidence="6">The sequence shown here is derived from an EMBL/GenBank/DDBJ whole genome shotgun (WGS) entry which is preliminary data.</text>
</comment>
<evidence type="ECO:0000259" key="4">
    <source>
        <dbReference type="Pfam" id="PF25954"/>
    </source>
</evidence>
<name>A0A1C7NUE9_9HYPH</name>
<dbReference type="GO" id="GO:1990281">
    <property type="term" value="C:efflux pump complex"/>
    <property type="evidence" value="ECO:0007669"/>
    <property type="project" value="TreeGrafter"/>
</dbReference>
<dbReference type="PATRIC" id="fig|1612624.7.peg.2949"/>
<dbReference type="RefSeq" id="WP_068958316.1">
    <property type="nucleotide sequence ID" value="NZ_LGLV01000019.1"/>
</dbReference>
<dbReference type="STRING" id="1612624.ADU59_26140"/>
<dbReference type="NCBIfam" id="TIGR01730">
    <property type="entry name" value="RND_mfp"/>
    <property type="match status" value="1"/>
</dbReference>
<dbReference type="Proteomes" id="UP000093111">
    <property type="component" value="Unassembled WGS sequence"/>
</dbReference>
<feature type="domain" description="CusB-like beta-barrel" evidence="4">
    <location>
        <begin position="244"/>
        <end position="312"/>
    </location>
</feature>
<comment type="similarity">
    <text evidence="1">Belongs to the membrane fusion protein (MFP) (TC 8.A.1) family.</text>
</comment>
<dbReference type="Pfam" id="PF25989">
    <property type="entry name" value="YknX_C"/>
    <property type="match status" value="1"/>
</dbReference>
<dbReference type="SUPFAM" id="SSF111369">
    <property type="entry name" value="HlyD-like secretion proteins"/>
    <property type="match status" value="1"/>
</dbReference>
<organism evidence="6 7">
    <name type="scientific">Pararhizobium polonicum</name>
    <dbReference type="NCBI Taxonomy" id="1612624"/>
    <lineage>
        <taxon>Bacteria</taxon>
        <taxon>Pseudomonadati</taxon>
        <taxon>Pseudomonadota</taxon>
        <taxon>Alphaproteobacteria</taxon>
        <taxon>Hyphomicrobiales</taxon>
        <taxon>Rhizobiaceae</taxon>
        <taxon>Rhizobium/Agrobacterium group</taxon>
        <taxon>Pararhizobium</taxon>
    </lineage>
</organism>
<dbReference type="Gene3D" id="2.40.420.20">
    <property type="match status" value="1"/>
</dbReference>
<evidence type="ECO:0000313" key="7">
    <source>
        <dbReference type="Proteomes" id="UP000093111"/>
    </source>
</evidence>
<feature type="coiled-coil region" evidence="2">
    <location>
        <begin position="114"/>
        <end position="141"/>
    </location>
</feature>
<dbReference type="Pfam" id="PF25954">
    <property type="entry name" value="Beta-barrel_RND_2"/>
    <property type="match status" value="1"/>
</dbReference>
<feature type="signal peptide" evidence="3">
    <location>
        <begin position="1"/>
        <end position="26"/>
    </location>
</feature>
<keyword evidence="2" id="KW-0175">Coiled coil</keyword>
<keyword evidence="3" id="KW-0732">Signal</keyword>
<dbReference type="EMBL" id="LGLV01000019">
    <property type="protein sequence ID" value="OBZ92621.1"/>
    <property type="molecule type" value="Genomic_DNA"/>
</dbReference>
<feature type="chain" id="PRO_5008889914" evidence="3">
    <location>
        <begin position="27"/>
        <end position="397"/>
    </location>
</feature>
<keyword evidence="7" id="KW-1185">Reference proteome</keyword>
<evidence type="ECO:0000256" key="1">
    <source>
        <dbReference type="ARBA" id="ARBA00009477"/>
    </source>
</evidence>
<dbReference type="AlphaFoldDB" id="A0A1C7NUE9"/>
<dbReference type="PANTHER" id="PTHR30469:SF15">
    <property type="entry name" value="HLYD FAMILY OF SECRETION PROTEINS"/>
    <property type="match status" value="1"/>
</dbReference>
<dbReference type="Gene3D" id="1.10.287.470">
    <property type="entry name" value="Helix hairpin bin"/>
    <property type="match status" value="1"/>
</dbReference>
<evidence type="ECO:0000256" key="2">
    <source>
        <dbReference type="SAM" id="Coils"/>
    </source>
</evidence>
<proteinExistence type="inferred from homology"/>
<dbReference type="InterPro" id="IPR006143">
    <property type="entry name" value="RND_pump_MFP"/>
</dbReference>
<evidence type="ECO:0000256" key="3">
    <source>
        <dbReference type="SAM" id="SignalP"/>
    </source>
</evidence>
<dbReference type="Gene3D" id="2.40.50.100">
    <property type="match status" value="1"/>
</dbReference>
<accession>A0A1C7NUE9</accession>
<sequence>MARNKTFAFGVSTTLLLAFLSNTAFAQETVAPKTEQALPSIVVTPVENQPIVDRVVATGAVKAVEETYVSPLVDGLSIRSLNADVGDRVEAESTLAVLNEDMLLLQKSQYAASLAKANASLAQYQAQLAEAQANADEAVRVSERSRKLSEAGSISTAQRDQEKAAATAALARVNSAEQLIAVAHAEIKVVEAQMSDLELRLARTEVKSPVSGVVSARAAKVGAIANGTGDPLFTIIRDGAVEMKADITEADLPRLQIGQKAKVTLADGKTVIDGHIRLISPVVDAQTRLGNVYISLLESDKARVGMYASAQIIVEEKQALVLPLSAVTKTKDGMVARKVENDIAHVAPVETGIQDNGYIEIRSGLSRGDRVITKAGAFVRDGDHIKPVLADANPVSN</sequence>
<dbReference type="InterPro" id="IPR058792">
    <property type="entry name" value="Beta-barrel_RND_2"/>
</dbReference>
<dbReference type="PANTHER" id="PTHR30469">
    <property type="entry name" value="MULTIDRUG RESISTANCE PROTEIN MDTA"/>
    <property type="match status" value="1"/>
</dbReference>
<reference evidence="6 7" key="1">
    <citation type="journal article" date="2016" name="Syst. Appl. Microbiol.">
        <title>Pararhizobium polonicum sp. nov. isolated from tumors on stone fruit rootstocks.</title>
        <authorList>
            <person name="Pulawska J."/>
            <person name="Kuzmanovic N."/>
            <person name="Willems A."/>
            <person name="Pothier J.F."/>
        </authorList>
    </citation>
    <scope>NUCLEOTIDE SEQUENCE [LARGE SCALE GENOMIC DNA]</scope>
    <source>
        <strain evidence="6 7">F5.1</strain>
    </source>
</reference>
<feature type="coiled-coil region" evidence="2">
    <location>
        <begin position="173"/>
        <end position="207"/>
    </location>
</feature>
<feature type="domain" description="YknX-like C-terminal permuted SH3-like" evidence="5">
    <location>
        <begin position="319"/>
        <end position="386"/>
    </location>
</feature>
<dbReference type="GO" id="GO:0015562">
    <property type="term" value="F:efflux transmembrane transporter activity"/>
    <property type="evidence" value="ECO:0007669"/>
    <property type="project" value="TreeGrafter"/>
</dbReference>
<evidence type="ECO:0000313" key="6">
    <source>
        <dbReference type="EMBL" id="OBZ92621.1"/>
    </source>
</evidence>